<organism evidence="1">
    <name type="scientific">Candidatus Kentrum sp. LFY</name>
    <dbReference type="NCBI Taxonomy" id="2126342"/>
    <lineage>
        <taxon>Bacteria</taxon>
        <taxon>Pseudomonadati</taxon>
        <taxon>Pseudomonadota</taxon>
        <taxon>Gammaproteobacteria</taxon>
        <taxon>Candidatus Kentrum</taxon>
    </lineage>
</organism>
<name>A0A450V2Q4_9GAMM</name>
<protein>
    <submittedName>
        <fullName evidence="1">Uncharacterized protein</fullName>
    </submittedName>
</protein>
<proteinExistence type="predicted"/>
<dbReference type="AlphaFoldDB" id="A0A450V2Q4"/>
<evidence type="ECO:0000313" key="1">
    <source>
        <dbReference type="EMBL" id="VFJ99061.1"/>
    </source>
</evidence>
<sequence length="59" mass="7056">MDFLKSGTNERMTSSESRIIERIEAFESWFIEKIESMDRRITIELGPLEPPMKRKNQPR</sequence>
<accession>A0A450V2Q4</accession>
<dbReference type="EMBL" id="CAADFH010000093">
    <property type="protein sequence ID" value="VFJ99061.1"/>
    <property type="molecule type" value="Genomic_DNA"/>
</dbReference>
<reference evidence="1" key="1">
    <citation type="submission" date="2019-02" db="EMBL/GenBank/DDBJ databases">
        <authorList>
            <person name="Gruber-Vodicka R. H."/>
            <person name="Seah K. B. B."/>
        </authorList>
    </citation>
    <scope>NUCLEOTIDE SEQUENCE</scope>
    <source>
        <strain evidence="1">BECK_M6</strain>
    </source>
</reference>
<gene>
    <name evidence="1" type="ORF">BECKLFY1418A_GA0070994_10933</name>
</gene>